<dbReference type="AlphaFoldDB" id="A0A1W0XCN8"/>
<organism evidence="1 2">
    <name type="scientific">Hypsibius exemplaris</name>
    <name type="common">Freshwater tardigrade</name>
    <dbReference type="NCBI Taxonomy" id="2072580"/>
    <lineage>
        <taxon>Eukaryota</taxon>
        <taxon>Metazoa</taxon>
        <taxon>Ecdysozoa</taxon>
        <taxon>Tardigrada</taxon>
        <taxon>Eutardigrada</taxon>
        <taxon>Parachela</taxon>
        <taxon>Hypsibioidea</taxon>
        <taxon>Hypsibiidae</taxon>
        <taxon>Hypsibius</taxon>
    </lineage>
</organism>
<gene>
    <name evidence="1" type="ORF">BV898_01238</name>
</gene>
<evidence type="ECO:0000313" key="2">
    <source>
        <dbReference type="Proteomes" id="UP000192578"/>
    </source>
</evidence>
<dbReference type="OrthoDB" id="543156at2759"/>
<comment type="caution">
    <text evidence="1">The sequence shown here is derived from an EMBL/GenBank/DDBJ whole genome shotgun (WGS) entry which is preliminary data.</text>
</comment>
<keyword evidence="2" id="KW-1185">Reference proteome</keyword>
<name>A0A1W0XCN8_HYPEX</name>
<dbReference type="EMBL" id="MTYJ01000004">
    <property type="protein sequence ID" value="OQV25031.1"/>
    <property type="molecule type" value="Genomic_DNA"/>
</dbReference>
<dbReference type="InterPro" id="IPR029062">
    <property type="entry name" value="Class_I_gatase-like"/>
</dbReference>
<accession>A0A1W0XCN8</accession>
<dbReference type="Proteomes" id="UP000192578">
    <property type="component" value="Unassembled WGS sequence"/>
</dbReference>
<evidence type="ECO:0000313" key="1">
    <source>
        <dbReference type="EMBL" id="OQV25031.1"/>
    </source>
</evidence>
<dbReference type="PANTHER" id="PTHR43068:SF1">
    <property type="entry name" value="SLR1854 PROTEIN"/>
    <property type="match status" value="1"/>
</dbReference>
<reference evidence="2" key="1">
    <citation type="submission" date="2017-01" db="EMBL/GenBank/DDBJ databases">
        <title>Comparative genomics of anhydrobiosis in the tardigrade Hypsibius dujardini.</title>
        <authorList>
            <person name="Yoshida Y."/>
            <person name="Koutsovoulos G."/>
            <person name="Laetsch D."/>
            <person name="Stevens L."/>
            <person name="Kumar S."/>
            <person name="Horikawa D."/>
            <person name="Ishino K."/>
            <person name="Komine S."/>
            <person name="Tomita M."/>
            <person name="Blaxter M."/>
            <person name="Arakawa K."/>
        </authorList>
    </citation>
    <scope>NUCLEOTIDE SEQUENCE [LARGE SCALE GENOMIC DNA]</scope>
    <source>
        <strain evidence="2">Z151</strain>
    </source>
</reference>
<dbReference type="SUPFAM" id="SSF52317">
    <property type="entry name" value="Class I glutamine amidotransferase-like"/>
    <property type="match status" value="1"/>
</dbReference>
<dbReference type="Gene3D" id="3.40.50.880">
    <property type="match status" value="1"/>
</dbReference>
<dbReference type="PANTHER" id="PTHR43068">
    <property type="entry name" value="SLR1854 PROTEIN"/>
    <property type="match status" value="1"/>
</dbReference>
<proteinExistence type="predicted"/>
<protein>
    <submittedName>
        <fullName evidence="1">Uncharacterized protein</fullName>
    </submittedName>
</protein>
<dbReference type="Pfam" id="PF17124">
    <property type="entry name" value="ThiJ_like"/>
    <property type="match status" value="1"/>
</dbReference>
<dbReference type="InterPro" id="IPR032633">
    <property type="entry name" value="ThiJ-like"/>
</dbReference>
<sequence length="253" mass="28351">MKVLIPLPSYGFDPTESAVPWKYLTDAPQQHTLTFATPDGTPGQADNRMVTGEGLGLFKSSMMADPVSLTFYREMLASAEFLKPILYSEIRGDDYDALLLPGGHDKGMREYLESKILQKLVVEFFEADKPVAAICHGTLLVGRSVSDKTGYSVLYGRKTTGLTSWQERTAYNLTRLWLGNYYLTYPAIFMADELKGYLERPGDFQCGPGVPIPTRRDTREKPDGFTVRDGKYLSARWPGDAHRFATELLKLLS</sequence>